<keyword evidence="10" id="KW-0472">Membrane</keyword>
<accession>A0A9P0KWV9</accession>
<evidence type="ECO:0000256" key="1">
    <source>
        <dbReference type="ARBA" id="ARBA00004180"/>
    </source>
</evidence>
<keyword evidence="9" id="KW-0653">Protein transport</keyword>
<evidence type="ECO:0000256" key="6">
    <source>
        <dbReference type="ARBA" id="ARBA00022475"/>
    </source>
</evidence>
<evidence type="ECO:0000256" key="13">
    <source>
        <dbReference type="ARBA" id="ARBA00023329"/>
    </source>
</evidence>
<dbReference type="GO" id="GO:0030659">
    <property type="term" value="C:cytoplasmic vesicle membrane"/>
    <property type="evidence" value="ECO:0007669"/>
    <property type="project" value="UniProtKB-SubCell"/>
</dbReference>
<reference evidence="17" key="1">
    <citation type="submission" date="2022-03" db="EMBL/GenBank/DDBJ databases">
        <authorList>
            <person name="Sayadi A."/>
        </authorList>
    </citation>
    <scope>NUCLEOTIDE SEQUENCE</scope>
</reference>
<dbReference type="CDD" id="cd22065">
    <property type="entry name" value="WH2_Spire_1-2_r1"/>
    <property type="match status" value="1"/>
</dbReference>
<evidence type="ECO:0000256" key="12">
    <source>
        <dbReference type="ARBA" id="ARBA00023212"/>
    </source>
</evidence>
<dbReference type="GO" id="GO:0030041">
    <property type="term" value="P:actin filament polymerization"/>
    <property type="evidence" value="ECO:0007669"/>
    <property type="project" value="TreeGrafter"/>
</dbReference>
<dbReference type="SMART" id="SM00750">
    <property type="entry name" value="KIND"/>
    <property type="match status" value="1"/>
</dbReference>
<dbReference type="InterPro" id="IPR011019">
    <property type="entry name" value="KIND_dom"/>
</dbReference>
<keyword evidence="18" id="KW-1185">Reference proteome</keyword>
<evidence type="ECO:0000256" key="11">
    <source>
        <dbReference type="ARBA" id="ARBA00023203"/>
    </source>
</evidence>
<dbReference type="GO" id="GO:0003779">
    <property type="term" value="F:actin binding"/>
    <property type="evidence" value="ECO:0007669"/>
    <property type="project" value="UniProtKB-KW"/>
</dbReference>
<dbReference type="GO" id="GO:0005856">
    <property type="term" value="C:cytoskeleton"/>
    <property type="evidence" value="ECO:0007669"/>
    <property type="project" value="UniProtKB-SubCell"/>
</dbReference>
<name>A0A9P0KWV9_ACAOB</name>
<dbReference type="GO" id="GO:0045010">
    <property type="term" value="P:actin nucleation"/>
    <property type="evidence" value="ECO:0007669"/>
    <property type="project" value="InterPro"/>
</dbReference>
<keyword evidence="11" id="KW-0009">Actin-binding</keyword>
<comment type="subcellular location">
    <subcellularLocation>
        <location evidence="3">Cell membrane</location>
        <topology evidence="3">Peripheral membrane protein</topology>
        <orientation evidence="3">Cytoplasmic side</orientation>
    </subcellularLocation>
    <subcellularLocation>
        <location evidence="2">Cytoplasm</location>
        <location evidence="2">Cytoskeleton</location>
    </subcellularLocation>
    <subcellularLocation>
        <location evidence="1">Cytoplasmic vesicle membrane</location>
        <topology evidence="1">Peripheral membrane protein</topology>
        <orientation evidence="1">Cytoplasmic side</orientation>
    </subcellularLocation>
</comment>
<dbReference type="GO" id="GO:0036089">
    <property type="term" value="P:cleavage furrow formation"/>
    <property type="evidence" value="ECO:0007669"/>
    <property type="project" value="TreeGrafter"/>
</dbReference>
<feature type="domain" description="WH2" evidence="15">
    <location>
        <begin position="335"/>
        <end position="352"/>
    </location>
</feature>
<dbReference type="GO" id="GO:0040038">
    <property type="term" value="P:polar body extrusion after meiotic divisions"/>
    <property type="evidence" value="ECO:0007669"/>
    <property type="project" value="TreeGrafter"/>
</dbReference>
<gene>
    <name evidence="17" type="ORF">ACAOBT_LOCUS16948</name>
</gene>
<dbReference type="InterPro" id="IPR003124">
    <property type="entry name" value="WH2_dom"/>
</dbReference>
<keyword evidence="8" id="KW-0677">Repeat</keyword>
<evidence type="ECO:0000313" key="18">
    <source>
        <dbReference type="Proteomes" id="UP001152888"/>
    </source>
</evidence>
<protein>
    <recommendedName>
        <fullName evidence="19">Protein spire</fullName>
    </recommendedName>
</protein>
<dbReference type="PANTHER" id="PTHR21345:SF3">
    <property type="entry name" value="PROTEIN SPIRE"/>
    <property type="match status" value="1"/>
</dbReference>
<dbReference type="GO" id="GO:0051639">
    <property type="term" value="P:actin filament network formation"/>
    <property type="evidence" value="ECO:0007669"/>
    <property type="project" value="TreeGrafter"/>
</dbReference>
<evidence type="ECO:0008006" key="19">
    <source>
        <dbReference type="Google" id="ProtNLM"/>
    </source>
</evidence>
<dbReference type="GO" id="GO:0008017">
    <property type="term" value="F:microtubule binding"/>
    <property type="evidence" value="ECO:0007669"/>
    <property type="project" value="TreeGrafter"/>
</dbReference>
<dbReference type="Proteomes" id="UP001152888">
    <property type="component" value="Unassembled WGS sequence"/>
</dbReference>
<dbReference type="GO" id="GO:0005938">
    <property type="term" value="C:cell cortex"/>
    <property type="evidence" value="ECO:0007669"/>
    <property type="project" value="TreeGrafter"/>
</dbReference>
<evidence type="ECO:0000256" key="4">
    <source>
        <dbReference type="ARBA" id="ARBA00010956"/>
    </source>
</evidence>
<evidence type="ECO:0000256" key="10">
    <source>
        <dbReference type="ARBA" id="ARBA00023136"/>
    </source>
</evidence>
<evidence type="ECO:0000256" key="2">
    <source>
        <dbReference type="ARBA" id="ARBA00004245"/>
    </source>
</evidence>
<organism evidence="17 18">
    <name type="scientific">Acanthoscelides obtectus</name>
    <name type="common">Bean weevil</name>
    <name type="synonym">Bruchus obtectus</name>
    <dbReference type="NCBI Taxonomy" id="200917"/>
    <lineage>
        <taxon>Eukaryota</taxon>
        <taxon>Metazoa</taxon>
        <taxon>Ecdysozoa</taxon>
        <taxon>Arthropoda</taxon>
        <taxon>Hexapoda</taxon>
        <taxon>Insecta</taxon>
        <taxon>Pterygota</taxon>
        <taxon>Neoptera</taxon>
        <taxon>Endopterygota</taxon>
        <taxon>Coleoptera</taxon>
        <taxon>Polyphaga</taxon>
        <taxon>Cucujiformia</taxon>
        <taxon>Chrysomeloidea</taxon>
        <taxon>Chrysomelidae</taxon>
        <taxon>Bruchinae</taxon>
        <taxon>Bruchini</taxon>
        <taxon>Acanthoscelides</taxon>
    </lineage>
</organism>
<evidence type="ECO:0000256" key="14">
    <source>
        <dbReference type="SAM" id="MobiDB-lite"/>
    </source>
</evidence>
<evidence type="ECO:0000259" key="15">
    <source>
        <dbReference type="PROSITE" id="PS51082"/>
    </source>
</evidence>
<dbReference type="CDD" id="cd22066">
    <property type="entry name" value="WH2_Spire"/>
    <property type="match status" value="1"/>
</dbReference>
<evidence type="ECO:0000256" key="8">
    <source>
        <dbReference type="ARBA" id="ARBA00022737"/>
    </source>
</evidence>
<sequence>MTTKTKCKVDCDGSVCLRDILNSFNSSVKEEHAWALCYQLARHLNEVCEAPNSDCRLIAETQYVFLKTDGNVHEKTTAPSEQSPGKTLRSQKEIVAGIGLVIYATLDPEMRTGEEVVISNDLEQLISDMITDQSTSADHSHHETDDEGIERDSEEADEAVGPSQTSTSVTLQEVIKRCEDHLGTLTKQQAEAHYKAVVRALVAEALELAMFLEKVAQGTISLPTNTANPKLEQLQFSDWARFWVQVMGELRTGVKLKKVNFSKAPIEYELTPYEILMKDIRNCRYNLRKIMVRGDVPSRVTKDAHAIILEFIRSRPPLKKVSDRKLPPQPRQLTPREQLLNSIRKGRKLRPVPVPRSSRSVVSPMPINATAVTDTSPPKPAVRKLIKVDFSQLDADDDDDDDLDMFDQLETPETSLEPGLWAGECGPASISDSVLEPYDLATPEIGGRDLRRRSTLEVLDANIGCYSVPQSRPGSRQSCNSSETESVQLEADVAKQIQDELTCSQTWQDSISLDDRLSLTLSEIVHIRTVLTKAELEALPVEGRVRHDVESRKVCFLCLKTRFGIFGPWGRRCSLCRRTVCARCCRRASVPPEQFAAVPVALLSPSVLGTPEGEEPGRRTPSGSAGGAGTPVGGAKTPVGGASPADSRPGSAMDGSTTSIGSDTQPRFRTKATAVGRAARAVDRMKGAQQMVVCHDCRLMVLQIIESARASRAAVRNKTIQNLTLNLSPVF</sequence>
<keyword evidence="12" id="KW-0206">Cytoskeleton</keyword>
<evidence type="ECO:0000313" key="17">
    <source>
        <dbReference type="EMBL" id="CAH1985915.1"/>
    </source>
</evidence>
<comment type="caution">
    <text evidence="17">The sequence shown here is derived from an EMBL/GenBank/DDBJ whole genome shotgun (WGS) entry which is preliminary data.</text>
</comment>
<comment type="similarity">
    <text evidence="4">Belongs to the spire family.</text>
</comment>
<dbReference type="Gene3D" id="3.30.40.10">
    <property type="entry name" value="Zinc/RING finger domain, C3HC4 (zinc finger)"/>
    <property type="match status" value="1"/>
</dbReference>
<evidence type="ECO:0000256" key="7">
    <source>
        <dbReference type="ARBA" id="ARBA00022490"/>
    </source>
</evidence>
<evidence type="ECO:0000259" key="16">
    <source>
        <dbReference type="PROSITE" id="PS51377"/>
    </source>
</evidence>
<dbReference type="PROSITE" id="PS51082">
    <property type="entry name" value="WH2"/>
    <property type="match status" value="1"/>
</dbReference>
<keyword evidence="13" id="KW-0968">Cytoplasmic vesicle</keyword>
<dbReference type="Gene3D" id="1.10.510.10">
    <property type="entry name" value="Transferase(Phosphotransferase) domain 1"/>
    <property type="match status" value="1"/>
</dbReference>
<evidence type="ECO:0000256" key="5">
    <source>
        <dbReference type="ARBA" id="ARBA00022448"/>
    </source>
</evidence>
<feature type="compositionally biased region" description="Polar residues" evidence="14">
    <location>
        <begin position="654"/>
        <end position="667"/>
    </location>
</feature>
<dbReference type="GO" id="GO:0005886">
    <property type="term" value="C:plasma membrane"/>
    <property type="evidence" value="ECO:0007669"/>
    <property type="project" value="UniProtKB-SubCell"/>
</dbReference>
<keyword evidence="5" id="KW-0813">Transport</keyword>
<dbReference type="SUPFAM" id="SSF57903">
    <property type="entry name" value="FYVE/PHD zinc finger"/>
    <property type="match status" value="1"/>
</dbReference>
<dbReference type="Pfam" id="PF02205">
    <property type="entry name" value="WH2"/>
    <property type="match status" value="1"/>
</dbReference>
<dbReference type="GO" id="GO:0051295">
    <property type="term" value="P:establishment of meiotic spindle localization"/>
    <property type="evidence" value="ECO:0007669"/>
    <property type="project" value="TreeGrafter"/>
</dbReference>
<dbReference type="Pfam" id="PF16474">
    <property type="entry name" value="KIND"/>
    <property type="match status" value="1"/>
</dbReference>
<feature type="region of interest" description="Disordered" evidence="14">
    <location>
        <begin position="606"/>
        <end position="672"/>
    </location>
</feature>
<dbReference type="InterPro" id="IPR013083">
    <property type="entry name" value="Znf_RING/FYVE/PHD"/>
</dbReference>
<dbReference type="PROSITE" id="PS51377">
    <property type="entry name" value="KIND"/>
    <property type="match status" value="1"/>
</dbReference>
<keyword evidence="7" id="KW-0963">Cytoplasm</keyword>
<dbReference type="CDD" id="cd22068">
    <property type="entry name" value="WH2_DmSpire_r3-like"/>
    <property type="match status" value="1"/>
</dbReference>
<dbReference type="OrthoDB" id="10043757at2759"/>
<dbReference type="PANTHER" id="PTHR21345">
    <property type="entry name" value="SPIRE"/>
    <property type="match status" value="1"/>
</dbReference>
<proteinExistence type="inferred from homology"/>
<evidence type="ECO:0000256" key="3">
    <source>
        <dbReference type="ARBA" id="ARBA00004413"/>
    </source>
</evidence>
<feature type="compositionally biased region" description="Acidic residues" evidence="14">
    <location>
        <begin position="145"/>
        <end position="158"/>
    </location>
</feature>
<dbReference type="GO" id="GO:0015031">
    <property type="term" value="P:protein transport"/>
    <property type="evidence" value="ECO:0007669"/>
    <property type="project" value="UniProtKB-KW"/>
</dbReference>
<dbReference type="InterPro" id="IPR029901">
    <property type="entry name" value="Spire"/>
</dbReference>
<dbReference type="AlphaFoldDB" id="A0A9P0KWV9"/>
<keyword evidence="6" id="KW-1003">Cell membrane</keyword>
<evidence type="ECO:0000256" key="9">
    <source>
        <dbReference type="ARBA" id="ARBA00022927"/>
    </source>
</evidence>
<dbReference type="GO" id="GO:0048193">
    <property type="term" value="P:Golgi vesicle transport"/>
    <property type="evidence" value="ECO:0007669"/>
    <property type="project" value="TreeGrafter"/>
</dbReference>
<feature type="region of interest" description="Disordered" evidence="14">
    <location>
        <begin position="132"/>
        <end position="166"/>
    </location>
</feature>
<feature type="domain" description="KIND" evidence="16">
    <location>
        <begin position="15"/>
        <end position="208"/>
    </location>
</feature>
<dbReference type="InterPro" id="IPR011011">
    <property type="entry name" value="Znf_FYVE_PHD"/>
</dbReference>
<dbReference type="EMBL" id="CAKOFQ010006988">
    <property type="protein sequence ID" value="CAH1985915.1"/>
    <property type="molecule type" value="Genomic_DNA"/>
</dbReference>